<dbReference type="Proteomes" id="UP000467385">
    <property type="component" value="Chromosome"/>
</dbReference>
<keyword evidence="2" id="KW-1133">Transmembrane helix</keyword>
<proteinExistence type="predicted"/>
<reference evidence="3 4" key="1">
    <citation type="journal article" date="2019" name="Emerg. Microbes Infect.">
        <title>Comprehensive subspecies identification of 175 nontuberculous mycobacteria species based on 7547 genomic profiles.</title>
        <authorList>
            <person name="Matsumoto Y."/>
            <person name="Kinjo T."/>
            <person name="Motooka D."/>
            <person name="Nabeya D."/>
            <person name="Jung N."/>
            <person name="Uechi K."/>
            <person name="Horii T."/>
            <person name="Iida T."/>
            <person name="Fujita J."/>
            <person name="Nakamura S."/>
        </authorList>
    </citation>
    <scope>NUCLEOTIDE SEQUENCE [LARGE SCALE GENOMIC DNA]</scope>
    <source>
        <strain evidence="3 4">JCM 14738</strain>
    </source>
</reference>
<feature type="transmembrane region" description="Helical" evidence="2">
    <location>
        <begin position="36"/>
        <end position="57"/>
    </location>
</feature>
<evidence type="ECO:0000313" key="3">
    <source>
        <dbReference type="EMBL" id="BBZ42323.1"/>
    </source>
</evidence>
<keyword evidence="2" id="KW-0472">Membrane</keyword>
<dbReference type="EMBL" id="AP022613">
    <property type="protein sequence ID" value="BBZ42323.1"/>
    <property type="molecule type" value="Genomic_DNA"/>
</dbReference>
<evidence type="ECO:0000313" key="4">
    <source>
        <dbReference type="Proteomes" id="UP000467385"/>
    </source>
</evidence>
<keyword evidence="4" id="KW-1185">Reference proteome</keyword>
<name>A0A1X1T5S9_9MYCO</name>
<protein>
    <submittedName>
        <fullName evidence="3">Uncharacterized protein</fullName>
    </submittedName>
</protein>
<feature type="compositionally biased region" description="Polar residues" evidence="1">
    <location>
        <begin position="15"/>
        <end position="29"/>
    </location>
</feature>
<keyword evidence="2" id="KW-0812">Transmembrane</keyword>
<dbReference type="AlphaFoldDB" id="A0A1X1T5S9"/>
<dbReference type="STRING" id="44010.AWC00_16910"/>
<accession>A0A1X1T5S9</accession>
<evidence type="ECO:0000256" key="2">
    <source>
        <dbReference type="SAM" id="Phobius"/>
    </source>
</evidence>
<dbReference type="RefSeq" id="WP_085233879.1">
    <property type="nucleotide sequence ID" value="NZ_AP022613.1"/>
</dbReference>
<sequence>MVGDLPSDFGEASANRPTADQWRQAQVRTPSHPRTWPAVALATIAVVVAVAALIMALTRSTHASQPPAITTPTYRAAETAAAQRQLCDTYKLAAQAVAIDTGGGDKALARIATTNGALLLNMAAANPTLDANHRDAARALATAYGTLTAKGTYGIASDSEYQAALDDIVAKDAVLKKVCGGS</sequence>
<feature type="region of interest" description="Disordered" evidence="1">
    <location>
        <begin position="1"/>
        <end position="32"/>
    </location>
</feature>
<evidence type="ECO:0000256" key="1">
    <source>
        <dbReference type="SAM" id="MobiDB-lite"/>
    </source>
</evidence>
<dbReference type="OrthoDB" id="4752889at2"/>
<organism evidence="3 4">
    <name type="scientific">Mycobacterium conspicuum</name>
    <dbReference type="NCBI Taxonomy" id="44010"/>
    <lineage>
        <taxon>Bacteria</taxon>
        <taxon>Bacillati</taxon>
        <taxon>Actinomycetota</taxon>
        <taxon>Actinomycetes</taxon>
        <taxon>Mycobacteriales</taxon>
        <taxon>Mycobacteriaceae</taxon>
        <taxon>Mycobacterium</taxon>
    </lineage>
</organism>
<gene>
    <name evidence="3" type="ORF">MCNS_53860</name>
</gene>